<dbReference type="Proteomes" id="UP000050502">
    <property type="component" value="Unassembled WGS sequence"/>
</dbReference>
<dbReference type="InParanoid" id="A0A0M8KA65"/>
<dbReference type="STRING" id="872965.SE16_02695"/>
<reference evidence="2 4" key="2">
    <citation type="submission" date="2015-07" db="EMBL/GenBank/DDBJ databases">
        <title>Whole genome sequence of Ardenticatena maritima DSM 23922.</title>
        <authorList>
            <person name="Hemp J."/>
            <person name="Ward L.M."/>
            <person name="Pace L.A."/>
            <person name="Fischer W.W."/>
        </authorList>
    </citation>
    <scope>NUCLEOTIDE SEQUENCE [LARGE SCALE GENOMIC DNA]</scope>
    <source>
        <strain evidence="2 4">110S</strain>
    </source>
</reference>
<dbReference type="GO" id="GO:0070221">
    <property type="term" value="P:sulfide oxidation, using sulfide:quinone oxidoreductase"/>
    <property type="evidence" value="ECO:0007669"/>
    <property type="project" value="TreeGrafter"/>
</dbReference>
<name>A0A0M8KA65_9CHLR</name>
<reference evidence="1 3" key="1">
    <citation type="journal article" date="2015" name="Genome Announc.">
        <title>Draft Genome Sequence of a Heterotrophic Facultative Anaerobic Thermophilic Bacterium, Ardenticatena maritima Strain 110ST.</title>
        <authorList>
            <person name="Kawaichi S."/>
            <person name="Yoshida T."/>
            <person name="Sako Y."/>
            <person name="Nakamura R."/>
        </authorList>
    </citation>
    <scope>NUCLEOTIDE SEQUENCE [LARGE SCALE GENOMIC DNA]</scope>
    <source>
        <strain evidence="1 3">110S</strain>
    </source>
</reference>
<dbReference type="Proteomes" id="UP000037784">
    <property type="component" value="Unassembled WGS sequence"/>
</dbReference>
<comment type="caution">
    <text evidence="1">The sequence shown here is derived from an EMBL/GenBank/DDBJ whole genome shotgun (WGS) entry which is preliminary data.</text>
</comment>
<dbReference type="AlphaFoldDB" id="A0A0M8KA65"/>
<dbReference type="PANTHER" id="PTHR10632">
    <property type="entry name" value="SULFIDE:QUINONE OXIDOREDUCTASE"/>
    <property type="match status" value="1"/>
</dbReference>
<evidence type="ECO:0000313" key="2">
    <source>
        <dbReference type="EMBL" id="KPL89383.1"/>
    </source>
</evidence>
<evidence type="ECO:0000313" key="3">
    <source>
        <dbReference type="Proteomes" id="UP000037784"/>
    </source>
</evidence>
<sequence>MSPPTHDPGMTHRLDAIMARLDALESTMHLLAQAVMDGAAPSARYDGYTSCPLVTGYGRLVLAEFDYEGKPKESFPFDQSQERYTMYVLKKYVLPEMYWAGMLKGLA</sequence>
<protein>
    <submittedName>
        <fullName evidence="1">Uncharacterized protein</fullName>
    </submittedName>
</protein>
<organism evidence="1 3">
    <name type="scientific">Ardenticatena maritima</name>
    <dbReference type="NCBI Taxonomy" id="872965"/>
    <lineage>
        <taxon>Bacteria</taxon>
        <taxon>Bacillati</taxon>
        <taxon>Chloroflexota</taxon>
        <taxon>Ardenticatenia</taxon>
        <taxon>Ardenticatenales</taxon>
        <taxon>Ardenticatenaceae</taxon>
        <taxon>Ardenticatena</taxon>
    </lineage>
</organism>
<gene>
    <name evidence="1" type="ORF">ARMA_2305</name>
    <name evidence="2" type="ORF">SE16_02695</name>
</gene>
<dbReference type="InterPro" id="IPR015904">
    <property type="entry name" value="Sulphide_quinone_reductase"/>
</dbReference>
<evidence type="ECO:0000313" key="1">
    <source>
        <dbReference type="EMBL" id="GAP63882.1"/>
    </source>
</evidence>
<dbReference type="EMBL" id="BBZA01000199">
    <property type="protein sequence ID" value="GAP63882.1"/>
    <property type="molecule type" value="Genomic_DNA"/>
</dbReference>
<accession>A0A0M8KA65</accession>
<keyword evidence="3" id="KW-1185">Reference proteome</keyword>
<reference evidence="3" key="3">
    <citation type="submission" date="2015-08" db="EMBL/GenBank/DDBJ databases">
        <title>Draft Genome Sequence of a Heterotrophic Facultative Anaerobic Bacterium Ardenticatena maritima Strain 110S.</title>
        <authorList>
            <person name="Kawaichi S."/>
            <person name="Yoshida T."/>
            <person name="Sako Y."/>
            <person name="Nakamura R."/>
        </authorList>
    </citation>
    <scope>NUCLEOTIDE SEQUENCE [LARGE SCALE GENOMIC DNA]</scope>
    <source>
        <strain evidence="3">110S</strain>
    </source>
</reference>
<proteinExistence type="predicted"/>
<evidence type="ECO:0000313" key="4">
    <source>
        <dbReference type="Proteomes" id="UP000050502"/>
    </source>
</evidence>
<dbReference type="PANTHER" id="PTHR10632:SF2">
    <property type="entry name" value="SULFIDE:QUINONE OXIDOREDUCTASE, MITOCHONDRIAL"/>
    <property type="match status" value="1"/>
</dbReference>
<dbReference type="GO" id="GO:0070224">
    <property type="term" value="F:sulfide:quinone oxidoreductase activity"/>
    <property type="evidence" value="ECO:0007669"/>
    <property type="project" value="TreeGrafter"/>
</dbReference>
<dbReference type="EMBL" id="LGKN01000003">
    <property type="protein sequence ID" value="KPL89383.1"/>
    <property type="molecule type" value="Genomic_DNA"/>
</dbReference>
<dbReference type="GO" id="GO:0071949">
    <property type="term" value="F:FAD binding"/>
    <property type="evidence" value="ECO:0007669"/>
    <property type="project" value="TreeGrafter"/>
</dbReference>